<keyword evidence="2" id="KW-1185">Reference proteome</keyword>
<dbReference type="HOGENOM" id="CLU_2439599_0_0_11"/>
<reference evidence="1" key="1">
    <citation type="submission" date="2009-10" db="EMBL/GenBank/DDBJ databases">
        <title>The genome sequence of Streptomyces sviceus strain ATCC 29083.</title>
        <authorList>
            <consortium name="The Broad Institute Genome Sequencing Platform"/>
            <consortium name="Broad Institute Microbial Sequencing Center"/>
            <person name="Fischbach M."/>
            <person name="Godfrey P."/>
            <person name="Ward D."/>
            <person name="Young S."/>
            <person name="Zeng Q."/>
            <person name="Koehrsen M."/>
            <person name="Alvarado L."/>
            <person name="Berlin A.M."/>
            <person name="Bochicchio J."/>
            <person name="Borenstein D."/>
            <person name="Chapman S.B."/>
            <person name="Chen Z."/>
            <person name="Engels R."/>
            <person name="Freedman E."/>
            <person name="Gellesch M."/>
            <person name="Goldberg J."/>
            <person name="Griggs A."/>
            <person name="Gujja S."/>
            <person name="Heilman E.R."/>
            <person name="Heiman D.I."/>
            <person name="Hepburn T.A."/>
            <person name="Howarth C."/>
            <person name="Jen D."/>
            <person name="Larson L."/>
            <person name="Lewis B."/>
            <person name="Mehta T."/>
            <person name="Park D."/>
            <person name="Pearson M."/>
            <person name="Richards J."/>
            <person name="Roberts A."/>
            <person name="Saif S."/>
            <person name="Shea T.D."/>
            <person name="Shenoy N."/>
            <person name="Sisk P."/>
            <person name="Stolte C."/>
            <person name="Sykes S.N."/>
            <person name="Thomson T."/>
            <person name="Walk T."/>
            <person name="White J."/>
            <person name="Yandava C."/>
            <person name="Straight P."/>
            <person name="Clardy J."/>
            <person name="Hung D."/>
            <person name="Kolter R."/>
            <person name="Mekalanos J."/>
            <person name="Walker S."/>
            <person name="Walsh C.T."/>
            <person name="Wieland-Brown L.C."/>
            <person name="Haas B."/>
            <person name="Nusbaum C."/>
            <person name="Birren B."/>
        </authorList>
    </citation>
    <scope>NUCLEOTIDE SEQUENCE [LARGE SCALE GENOMIC DNA]</scope>
    <source>
        <strain evidence="1">ATCC 29083</strain>
    </source>
</reference>
<evidence type="ECO:0000313" key="1">
    <source>
        <dbReference type="EMBL" id="EDY59687.1"/>
    </source>
</evidence>
<dbReference type="AlphaFoldDB" id="B5I3N2"/>
<gene>
    <name evidence="1" type="ORF">SSEG_09942</name>
</gene>
<dbReference type="EMBL" id="CM000951">
    <property type="protein sequence ID" value="EDY59687.1"/>
    <property type="molecule type" value="Genomic_DNA"/>
</dbReference>
<sequence>MPSGTRILDGFRRCQVEPGPGDEALDEPGVVPHALVQISVAVQTRLVSAAVTATTVVRPRRPQVALLGRVPKVDQDTCSGPGMCHAMLTS</sequence>
<accession>B5I3N2</accession>
<name>B5I3N2_STRX2</name>
<protein>
    <submittedName>
        <fullName evidence="1">Uncharacterized protein</fullName>
    </submittedName>
</protein>
<organism evidence="1 2">
    <name type="scientific">Streptomyces sviceus (strain ATCC 29083 / DSM 924 / JCM 4929 / NBRC 13980 / NCIMB 11184 / NRRL 5439 / UC 5370)</name>
    <dbReference type="NCBI Taxonomy" id="463191"/>
    <lineage>
        <taxon>Bacteria</taxon>
        <taxon>Bacillati</taxon>
        <taxon>Actinomycetota</taxon>
        <taxon>Actinomycetes</taxon>
        <taxon>Kitasatosporales</taxon>
        <taxon>Streptomycetaceae</taxon>
        <taxon>Streptomyces</taxon>
    </lineage>
</organism>
<dbReference type="Proteomes" id="UP000002785">
    <property type="component" value="Chromosome"/>
</dbReference>
<proteinExistence type="predicted"/>
<evidence type="ECO:0000313" key="2">
    <source>
        <dbReference type="Proteomes" id="UP000002785"/>
    </source>
</evidence>